<dbReference type="EMBL" id="VLTM01000096">
    <property type="protein sequence ID" value="KAA0153787.1"/>
    <property type="molecule type" value="Genomic_DNA"/>
</dbReference>
<proteinExistence type="predicted"/>
<evidence type="ECO:0000259" key="2">
    <source>
        <dbReference type="PROSITE" id="PS51412"/>
    </source>
</evidence>
<evidence type="ECO:0000313" key="5">
    <source>
        <dbReference type="EMBL" id="KAA0164306.1"/>
    </source>
</evidence>
<feature type="chain" id="PRO_5033472976" description="MACPF domain-containing protein" evidence="1">
    <location>
        <begin position="18"/>
        <end position="403"/>
    </location>
</feature>
<dbReference type="OMA" id="ISHYDYR"/>
<evidence type="ECO:0000313" key="3">
    <source>
        <dbReference type="EMBL" id="KAA0153787.1"/>
    </source>
</evidence>
<dbReference type="Proteomes" id="UP000323011">
    <property type="component" value="Unassembled WGS sequence"/>
</dbReference>
<sequence>MRAVAAVLAALVAGASAQSNSLCPAGKNCIPGLMIVQNGIDVVKGTQNGTDKDPQHEYLLPVYEMTFDKGYKFTNQDGVTWDVPDQAQAFSNPKLISVANSAFVESYQQWITAKSSSFSFGIGVQGCYEGAACMGLNFNYNQESYKYKNDLKADTQQASFSEMQWTHYTLQALMPPFAMAVSPGLSAYLAQLPAKVTTPTDQEMYSRVVQYWGSHVAMSADLGAYAHVTSFASNSYVQSVSEQWAAHQWALNFDFTLFDLLNITGNAGGFQNKSSIHVNQSFVANTKSYDFYRGGNTAKANSSQAEWLQSTIANPAWVTTRLTSLSDIVPLTDPAVANNLEATIKFYIKEGKLPTSPAETRPLLEETYPRPVKYYSDNWAGYFLAGRQMPKEHAAVLRMAGRL</sequence>
<reference evidence="7 8" key="1">
    <citation type="submission" date="2019-07" db="EMBL/GenBank/DDBJ databases">
        <title>Genomes of Cafeteria roenbergensis.</title>
        <authorList>
            <person name="Fischer M.G."/>
            <person name="Hackl T."/>
            <person name="Roman M."/>
        </authorList>
    </citation>
    <scope>NUCLEOTIDE SEQUENCE [LARGE SCALE GENOMIC DNA]</scope>
    <source>
        <strain evidence="4 8">BVI</strain>
        <strain evidence="3 10">Cflag</strain>
        <strain evidence="6 7">E4-10P</strain>
        <strain evidence="5 9">RCC970-E3</strain>
    </source>
</reference>
<evidence type="ECO:0000313" key="6">
    <source>
        <dbReference type="EMBL" id="KAA0177337.1"/>
    </source>
</evidence>
<dbReference type="InterPro" id="IPR020864">
    <property type="entry name" value="MACPF"/>
</dbReference>
<protein>
    <recommendedName>
        <fullName evidence="2">MACPF domain-containing protein</fullName>
    </recommendedName>
</protein>
<dbReference type="OrthoDB" id="1366754at2759"/>
<dbReference type="EMBL" id="VLTN01000003">
    <property type="protein sequence ID" value="KAA0156744.1"/>
    <property type="molecule type" value="Genomic_DNA"/>
</dbReference>
<dbReference type="Proteomes" id="UP000324907">
    <property type="component" value="Unassembled WGS sequence"/>
</dbReference>
<accession>A0A5A8DFV9</accession>
<evidence type="ECO:0000313" key="4">
    <source>
        <dbReference type="EMBL" id="KAA0156744.1"/>
    </source>
</evidence>
<evidence type="ECO:0000256" key="1">
    <source>
        <dbReference type="SAM" id="SignalP"/>
    </source>
</evidence>
<dbReference type="EMBL" id="VLTL01000058">
    <property type="protein sequence ID" value="KAA0164306.1"/>
    <property type="molecule type" value="Genomic_DNA"/>
</dbReference>
<evidence type="ECO:0000313" key="7">
    <source>
        <dbReference type="Proteomes" id="UP000322899"/>
    </source>
</evidence>
<dbReference type="Pfam" id="PF01823">
    <property type="entry name" value="MACPF"/>
    <property type="match status" value="1"/>
</dbReference>
<dbReference type="Proteomes" id="UP000325113">
    <property type="component" value="Unassembled WGS sequence"/>
</dbReference>
<dbReference type="PROSITE" id="PS51412">
    <property type="entry name" value="MACPF_2"/>
    <property type="match status" value="1"/>
</dbReference>
<gene>
    <name evidence="6" type="ORF">FNF27_01115</name>
    <name evidence="5" type="ORF">FNF28_03937</name>
    <name evidence="4" type="ORF">FNF29_00855</name>
    <name evidence="3" type="ORF">FNF31_06391</name>
</gene>
<name>A0A5A8DFV9_CAFRO</name>
<dbReference type="EMBL" id="VLTO01000004">
    <property type="protein sequence ID" value="KAA0177337.1"/>
    <property type="molecule type" value="Genomic_DNA"/>
</dbReference>
<evidence type="ECO:0000313" key="10">
    <source>
        <dbReference type="Proteomes" id="UP000325113"/>
    </source>
</evidence>
<evidence type="ECO:0000313" key="9">
    <source>
        <dbReference type="Proteomes" id="UP000324907"/>
    </source>
</evidence>
<keyword evidence="1" id="KW-0732">Signal</keyword>
<feature type="signal peptide" evidence="1">
    <location>
        <begin position="1"/>
        <end position="17"/>
    </location>
</feature>
<keyword evidence="8" id="KW-1185">Reference proteome</keyword>
<dbReference type="Proteomes" id="UP000322899">
    <property type="component" value="Unassembled WGS sequence"/>
</dbReference>
<comment type="caution">
    <text evidence="5">The sequence shown here is derived from an EMBL/GenBank/DDBJ whole genome shotgun (WGS) entry which is preliminary data.</text>
</comment>
<feature type="domain" description="MACPF" evidence="2">
    <location>
        <begin position="19"/>
        <end position="355"/>
    </location>
</feature>
<organism evidence="5 9">
    <name type="scientific">Cafeteria roenbergensis</name>
    <name type="common">Marine flagellate</name>
    <dbReference type="NCBI Taxonomy" id="33653"/>
    <lineage>
        <taxon>Eukaryota</taxon>
        <taxon>Sar</taxon>
        <taxon>Stramenopiles</taxon>
        <taxon>Bigyra</taxon>
        <taxon>Opalozoa</taxon>
        <taxon>Bicosoecida</taxon>
        <taxon>Cafeteriaceae</taxon>
        <taxon>Cafeteria</taxon>
    </lineage>
</organism>
<evidence type="ECO:0000313" key="8">
    <source>
        <dbReference type="Proteomes" id="UP000323011"/>
    </source>
</evidence>
<dbReference type="AlphaFoldDB" id="A0A5A8DFV9"/>